<dbReference type="EMBL" id="JABWDY010025421">
    <property type="protein sequence ID" value="KAF5189488.1"/>
    <property type="molecule type" value="Genomic_DNA"/>
</dbReference>
<feature type="domain" description="Terpene synthase N-terminal" evidence="4">
    <location>
        <begin position="3"/>
        <end position="114"/>
    </location>
</feature>
<dbReference type="Gene3D" id="1.50.10.130">
    <property type="entry name" value="Terpene synthase, N-terminal domain"/>
    <property type="match status" value="1"/>
</dbReference>
<dbReference type="InterPro" id="IPR050148">
    <property type="entry name" value="Terpene_synthase-like"/>
</dbReference>
<dbReference type="SUPFAM" id="SSF48239">
    <property type="entry name" value="Terpenoid cyclases/Protein prenyltransferases"/>
    <property type="match status" value="1"/>
</dbReference>
<dbReference type="GO" id="GO:0010333">
    <property type="term" value="F:terpene synthase activity"/>
    <property type="evidence" value="ECO:0007669"/>
    <property type="project" value="InterPro"/>
</dbReference>
<dbReference type="Pfam" id="PF01397">
    <property type="entry name" value="Terpene_synth"/>
    <property type="match status" value="1"/>
</dbReference>
<proteinExistence type="predicted"/>
<evidence type="ECO:0000256" key="2">
    <source>
        <dbReference type="ARBA" id="ARBA00022842"/>
    </source>
</evidence>
<protein>
    <submittedName>
        <fullName evidence="5">Ent-kaurene synthase-like</fullName>
    </submittedName>
</protein>
<gene>
    <name evidence="5" type="ORF">FRX31_020925</name>
</gene>
<accession>A0A7J6VY32</accession>
<evidence type="ECO:0000313" key="6">
    <source>
        <dbReference type="Proteomes" id="UP000554482"/>
    </source>
</evidence>
<dbReference type="InterPro" id="IPR036965">
    <property type="entry name" value="Terpene_synth_N_sf"/>
</dbReference>
<dbReference type="GO" id="GO:0000287">
    <property type="term" value="F:magnesium ion binding"/>
    <property type="evidence" value="ECO:0007669"/>
    <property type="project" value="TreeGrafter"/>
</dbReference>
<sequence>MSRCWLQRDEEIFLDMQTCALAFRLLKINGYEVSSDVLADFNKEKHFFESSAGGQNLKDIYTVMELYKASEISTSPDDLFLETLHSWTSCFLKQGLENGAIPEEKFQKQVENALEFPYDVNLDRLDNKRNIESYNVDEIQILKALHR</sequence>
<keyword evidence="3" id="KW-0456">Lyase</keyword>
<comment type="cofactor">
    <cofactor evidence="1">
        <name>Mg(2+)</name>
        <dbReference type="ChEBI" id="CHEBI:18420"/>
    </cofactor>
</comment>
<dbReference type="AlphaFoldDB" id="A0A7J6VY32"/>
<organism evidence="5 6">
    <name type="scientific">Thalictrum thalictroides</name>
    <name type="common">Rue-anemone</name>
    <name type="synonym">Anemone thalictroides</name>
    <dbReference type="NCBI Taxonomy" id="46969"/>
    <lineage>
        <taxon>Eukaryota</taxon>
        <taxon>Viridiplantae</taxon>
        <taxon>Streptophyta</taxon>
        <taxon>Embryophyta</taxon>
        <taxon>Tracheophyta</taxon>
        <taxon>Spermatophyta</taxon>
        <taxon>Magnoliopsida</taxon>
        <taxon>Ranunculales</taxon>
        <taxon>Ranunculaceae</taxon>
        <taxon>Thalictroideae</taxon>
        <taxon>Thalictrum</taxon>
    </lineage>
</organism>
<keyword evidence="6" id="KW-1185">Reference proteome</keyword>
<dbReference type="InterPro" id="IPR001906">
    <property type="entry name" value="Terpene_synth_N"/>
</dbReference>
<evidence type="ECO:0000256" key="3">
    <source>
        <dbReference type="ARBA" id="ARBA00023239"/>
    </source>
</evidence>
<evidence type="ECO:0000256" key="1">
    <source>
        <dbReference type="ARBA" id="ARBA00001946"/>
    </source>
</evidence>
<dbReference type="GO" id="GO:0016102">
    <property type="term" value="P:diterpenoid biosynthetic process"/>
    <property type="evidence" value="ECO:0007669"/>
    <property type="project" value="TreeGrafter"/>
</dbReference>
<dbReference type="InterPro" id="IPR008930">
    <property type="entry name" value="Terpenoid_cyclase/PrenylTrfase"/>
</dbReference>
<evidence type="ECO:0000313" key="5">
    <source>
        <dbReference type="EMBL" id="KAF5189488.1"/>
    </source>
</evidence>
<dbReference type="PANTHER" id="PTHR31739:SF3">
    <property type="entry name" value="ENT-KAUR-16-ENE SYNTHASE, CHLOROPLASTIC"/>
    <property type="match status" value="1"/>
</dbReference>
<comment type="caution">
    <text evidence="5">The sequence shown here is derived from an EMBL/GenBank/DDBJ whole genome shotgun (WGS) entry which is preliminary data.</text>
</comment>
<name>A0A7J6VY32_THATH</name>
<keyword evidence="2" id="KW-0460">Magnesium</keyword>
<evidence type="ECO:0000259" key="4">
    <source>
        <dbReference type="Pfam" id="PF01397"/>
    </source>
</evidence>
<dbReference type="OrthoDB" id="2343925at2759"/>
<dbReference type="PANTHER" id="PTHR31739">
    <property type="entry name" value="ENT-COPALYL DIPHOSPHATE SYNTHASE, CHLOROPLASTIC"/>
    <property type="match status" value="1"/>
</dbReference>
<reference evidence="5 6" key="1">
    <citation type="submission" date="2020-06" db="EMBL/GenBank/DDBJ databases">
        <title>Transcriptomic and genomic resources for Thalictrum thalictroides and T. hernandezii: Facilitating candidate gene discovery in an emerging model plant lineage.</title>
        <authorList>
            <person name="Arias T."/>
            <person name="Riano-Pachon D.M."/>
            <person name="Di Stilio V.S."/>
        </authorList>
    </citation>
    <scope>NUCLEOTIDE SEQUENCE [LARGE SCALE GENOMIC DNA]</scope>
    <source>
        <strain evidence="6">cv. WT478/WT964</strain>
        <tissue evidence="5">Leaves</tissue>
    </source>
</reference>
<dbReference type="Proteomes" id="UP000554482">
    <property type="component" value="Unassembled WGS sequence"/>
</dbReference>